<evidence type="ECO:0000256" key="5">
    <source>
        <dbReference type="ARBA" id="ARBA00022989"/>
    </source>
</evidence>
<feature type="transmembrane region" description="Helical" evidence="7">
    <location>
        <begin position="194"/>
        <end position="219"/>
    </location>
</feature>
<keyword evidence="3" id="KW-1003">Cell membrane</keyword>
<feature type="transmembrane region" description="Helical" evidence="7">
    <location>
        <begin position="322"/>
        <end position="345"/>
    </location>
</feature>
<organism evidence="8 9">
    <name type="scientific">Paenibacillus hodogayensis</name>
    <dbReference type="NCBI Taxonomy" id="279208"/>
    <lineage>
        <taxon>Bacteria</taxon>
        <taxon>Bacillati</taxon>
        <taxon>Bacillota</taxon>
        <taxon>Bacilli</taxon>
        <taxon>Bacillales</taxon>
        <taxon>Paenibacillaceae</taxon>
        <taxon>Paenibacillus</taxon>
    </lineage>
</organism>
<feature type="transmembrane region" description="Helical" evidence="7">
    <location>
        <begin position="20"/>
        <end position="38"/>
    </location>
</feature>
<dbReference type="Pfam" id="PF01554">
    <property type="entry name" value="MatE"/>
    <property type="match status" value="2"/>
</dbReference>
<name>A0ABV5VTH1_9BACL</name>
<evidence type="ECO:0000256" key="1">
    <source>
        <dbReference type="ARBA" id="ARBA00004651"/>
    </source>
</evidence>
<evidence type="ECO:0000256" key="3">
    <source>
        <dbReference type="ARBA" id="ARBA00022475"/>
    </source>
</evidence>
<dbReference type="EMBL" id="JBHMAG010000007">
    <property type="protein sequence ID" value="MFB9751599.1"/>
    <property type="molecule type" value="Genomic_DNA"/>
</dbReference>
<keyword evidence="9" id="KW-1185">Reference proteome</keyword>
<feature type="transmembrane region" description="Helical" evidence="7">
    <location>
        <begin position="169"/>
        <end position="188"/>
    </location>
</feature>
<keyword evidence="5 7" id="KW-1133">Transmembrane helix</keyword>
<feature type="transmembrane region" description="Helical" evidence="7">
    <location>
        <begin position="96"/>
        <end position="118"/>
    </location>
</feature>
<proteinExistence type="predicted"/>
<keyword evidence="2" id="KW-0813">Transport</keyword>
<evidence type="ECO:0000256" key="2">
    <source>
        <dbReference type="ARBA" id="ARBA00022448"/>
    </source>
</evidence>
<evidence type="ECO:0000313" key="8">
    <source>
        <dbReference type="EMBL" id="MFB9751599.1"/>
    </source>
</evidence>
<feature type="transmembrane region" description="Helical" evidence="7">
    <location>
        <begin position="357"/>
        <end position="374"/>
    </location>
</feature>
<feature type="transmembrane region" description="Helical" evidence="7">
    <location>
        <begin position="420"/>
        <end position="443"/>
    </location>
</feature>
<keyword evidence="4 7" id="KW-0812">Transmembrane</keyword>
<evidence type="ECO:0000256" key="4">
    <source>
        <dbReference type="ARBA" id="ARBA00022692"/>
    </source>
</evidence>
<dbReference type="RefSeq" id="WP_344912271.1">
    <property type="nucleotide sequence ID" value="NZ_BAAAYO010000010.1"/>
</dbReference>
<gene>
    <name evidence="8" type="ORF">ACFFNY_08450</name>
</gene>
<reference evidence="8 9" key="1">
    <citation type="submission" date="2024-09" db="EMBL/GenBank/DDBJ databases">
        <authorList>
            <person name="Sun Q."/>
            <person name="Mori K."/>
        </authorList>
    </citation>
    <scope>NUCLEOTIDE SEQUENCE [LARGE SCALE GENOMIC DNA]</scope>
    <source>
        <strain evidence="8 9">JCM 12520</strain>
    </source>
</reference>
<dbReference type="InterPro" id="IPR047135">
    <property type="entry name" value="YsiQ"/>
</dbReference>
<sequence length="474" mass="51989">MKELAHSEAPAPAAVQDIRLFRLTWPIFLEILLFMLMGSVDTFMLSRVSDDAVSAVGAANHIVSIAILVLEVIGNGAAIVLAQYIGSRQLYEAAKVTAVSIVLNGLIGAAMSLLFVLLSHAMLKMMNLQGDILAYADTYLLIVGGGILVQALINIMAAIIRTYGFTKEVMFVAFGMNLAHVIANYALIFGHWGFPALGVMGAAISTVASKVVCLILLVWMMRRLMEVRVGWRDYWRLPMHLVRKILKIGIPSAFEQVMYQTCQLVFVFYTTFLGATALASKQYASNISMYIYLFSAAVGIGTSIMTGRLVGAGRPDDAYRRVWKSVLWALSITVVVDAVIIGFRVPLMSLFTDNADIIRLGSQVIVLSILLETGRTCNMVVINSLRASGDATFPVYMGVLSMVCMSLPLGYLLVFQLNMGLVGVWLAIAADEWLRAIIMFFRWRSRKWEAKRLVEPNTPQIQPTAAAPAGNEAL</sequence>
<evidence type="ECO:0000313" key="9">
    <source>
        <dbReference type="Proteomes" id="UP001589619"/>
    </source>
</evidence>
<feature type="transmembrane region" description="Helical" evidence="7">
    <location>
        <begin position="58"/>
        <end position="84"/>
    </location>
</feature>
<dbReference type="PIRSF" id="PIRSF006603">
    <property type="entry name" value="DinF"/>
    <property type="match status" value="1"/>
</dbReference>
<dbReference type="Proteomes" id="UP001589619">
    <property type="component" value="Unassembled WGS sequence"/>
</dbReference>
<feature type="transmembrane region" description="Helical" evidence="7">
    <location>
        <begin position="290"/>
        <end position="310"/>
    </location>
</feature>
<keyword evidence="6 7" id="KW-0472">Membrane</keyword>
<evidence type="ECO:0000256" key="6">
    <source>
        <dbReference type="ARBA" id="ARBA00023136"/>
    </source>
</evidence>
<dbReference type="CDD" id="cd13134">
    <property type="entry name" value="MATE_like_8"/>
    <property type="match status" value="1"/>
</dbReference>
<dbReference type="InterPro" id="IPR048279">
    <property type="entry name" value="MdtK-like"/>
</dbReference>
<accession>A0ABV5VTH1</accession>
<evidence type="ECO:0000256" key="7">
    <source>
        <dbReference type="SAM" id="Phobius"/>
    </source>
</evidence>
<feature type="transmembrane region" description="Helical" evidence="7">
    <location>
        <begin position="138"/>
        <end position="157"/>
    </location>
</feature>
<dbReference type="NCBIfam" id="TIGR00797">
    <property type="entry name" value="matE"/>
    <property type="match status" value="1"/>
</dbReference>
<dbReference type="PANTHER" id="PTHR42925:SF1">
    <property type="entry name" value="VIRULENCE FACTOR MVIN"/>
    <property type="match status" value="1"/>
</dbReference>
<protein>
    <submittedName>
        <fullName evidence="8">MATE family efflux transporter</fullName>
    </submittedName>
</protein>
<dbReference type="InterPro" id="IPR002528">
    <property type="entry name" value="MATE_fam"/>
</dbReference>
<feature type="transmembrane region" description="Helical" evidence="7">
    <location>
        <begin position="257"/>
        <end position="278"/>
    </location>
</feature>
<comment type="caution">
    <text evidence="8">The sequence shown here is derived from an EMBL/GenBank/DDBJ whole genome shotgun (WGS) entry which is preliminary data.</text>
</comment>
<comment type="subcellular location">
    <subcellularLocation>
        <location evidence="1">Cell membrane</location>
        <topology evidence="1">Multi-pass membrane protein</topology>
    </subcellularLocation>
</comment>
<dbReference type="PANTHER" id="PTHR42925">
    <property type="entry name" value="MULTIDRUG AND TOXIN EFFLUX PROTEIN MATE FAMILY"/>
    <property type="match status" value="1"/>
</dbReference>
<feature type="transmembrane region" description="Helical" evidence="7">
    <location>
        <begin position="395"/>
        <end position="414"/>
    </location>
</feature>